<comment type="similarity">
    <text evidence="5">Belongs to the BI1 family.</text>
</comment>
<evidence type="ECO:0000256" key="2">
    <source>
        <dbReference type="ARBA" id="ARBA00022692"/>
    </source>
</evidence>
<feature type="transmembrane region" description="Helical" evidence="5">
    <location>
        <begin position="159"/>
        <end position="183"/>
    </location>
</feature>
<evidence type="ECO:0000256" key="3">
    <source>
        <dbReference type="ARBA" id="ARBA00022989"/>
    </source>
</evidence>
<feature type="transmembrane region" description="Helical" evidence="5">
    <location>
        <begin position="41"/>
        <end position="64"/>
    </location>
</feature>
<dbReference type="GO" id="GO:0016020">
    <property type="term" value="C:membrane"/>
    <property type="evidence" value="ECO:0007669"/>
    <property type="project" value="UniProtKB-SubCell"/>
</dbReference>
<keyword evidence="3 5" id="KW-1133">Transmembrane helix</keyword>
<dbReference type="eggNOG" id="KOG2322">
    <property type="taxonomic scope" value="Eukaryota"/>
</dbReference>
<proteinExistence type="inferred from homology"/>
<dbReference type="EMBL" id="CP001670">
    <property type="protein sequence ID" value="AFZ80824.1"/>
    <property type="molecule type" value="Genomic_DNA"/>
</dbReference>
<evidence type="ECO:0000313" key="6">
    <source>
        <dbReference type="EMBL" id="AFZ80824.1"/>
    </source>
</evidence>
<evidence type="ECO:0000313" key="7">
    <source>
        <dbReference type="Proteomes" id="UP000031512"/>
    </source>
</evidence>
<keyword evidence="4 5" id="KW-0472">Membrane</keyword>
<feature type="transmembrane region" description="Helical" evidence="5">
    <location>
        <begin position="100"/>
        <end position="122"/>
    </location>
</feature>
<dbReference type="GeneID" id="15805312"/>
<name>L0B113_THEEQ</name>
<accession>L0B113</accession>
<evidence type="ECO:0000256" key="1">
    <source>
        <dbReference type="ARBA" id="ARBA00004141"/>
    </source>
</evidence>
<protein>
    <submittedName>
        <fullName evidence="6">Uncharacterized protein</fullName>
    </submittedName>
</protein>
<dbReference type="InterPro" id="IPR006214">
    <property type="entry name" value="Bax_inhibitor_1-related"/>
</dbReference>
<feature type="transmembrane region" description="Helical" evidence="5">
    <location>
        <begin position="190"/>
        <end position="212"/>
    </location>
</feature>
<keyword evidence="2 5" id="KW-0812">Transmembrane</keyword>
<sequence>MSEVVAGRRTAESNVSTDLEKNAYDEEHFSKHTPGYLRREFAMKVLSIVGMKLLVSFGFMLFVNNVDSLKEFFSENPWPGVVGLIAFFVISFAVQCEASWIYHSVNAFFTLFTMTICMSLFLATLCARIYPVELLILVGVLVLLLTSLLFIAMCSAVDFLSYALFGYVFFISTCLLGIAAIIFNNRAFGVLISVLLAMFMSFCILLDIQLIVDGRSHIWTIDQYAQASICLYSDICMLFFDIVTIAKSK</sequence>
<dbReference type="PANTHER" id="PTHR23291">
    <property type="entry name" value="BAX INHIBITOR-RELATED"/>
    <property type="match status" value="1"/>
</dbReference>
<gene>
    <name evidence="6" type="ORF">BEWA_002310</name>
</gene>
<dbReference type="PANTHER" id="PTHR23291:SF47">
    <property type="entry name" value="TRANSMEMBRANE BAX INHIBITOR MOTIF CONTAINING 7"/>
    <property type="match status" value="1"/>
</dbReference>
<dbReference type="Pfam" id="PF01027">
    <property type="entry name" value="Bax1-I"/>
    <property type="match status" value="1"/>
</dbReference>
<feature type="transmembrane region" description="Helical" evidence="5">
    <location>
        <begin position="76"/>
        <end position="94"/>
    </location>
</feature>
<comment type="subcellular location">
    <subcellularLocation>
        <location evidence="1">Membrane</location>
        <topology evidence="1">Multi-pass membrane protein</topology>
    </subcellularLocation>
</comment>
<dbReference type="Proteomes" id="UP000031512">
    <property type="component" value="Chromosome 3"/>
</dbReference>
<dbReference type="VEuPathDB" id="PiroplasmaDB:BEWA_002310"/>
<organism evidence="6 7">
    <name type="scientific">Theileria equi strain WA</name>
    <dbReference type="NCBI Taxonomy" id="1537102"/>
    <lineage>
        <taxon>Eukaryota</taxon>
        <taxon>Sar</taxon>
        <taxon>Alveolata</taxon>
        <taxon>Apicomplexa</taxon>
        <taxon>Aconoidasida</taxon>
        <taxon>Piroplasmida</taxon>
        <taxon>Theileriidae</taxon>
        <taxon>Theileria</taxon>
    </lineage>
</organism>
<dbReference type="KEGG" id="beq:BEWA_002310"/>
<feature type="transmembrane region" description="Helical" evidence="5">
    <location>
        <begin position="134"/>
        <end position="153"/>
    </location>
</feature>
<dbReference type="OrthoDB" id="7933078at2759"/>
<dbReference type="STRING" id="1537102.L0B113"/>
<keyword evidence="7" id="KW-1185">Reference proteome</keyword>
<evidence type="ECO:0000256" key="4">
    <source>
        <dbReference type="ARBA" id="ARBA00023136"/>
    </source>
</evidence>
<dbReference type="RefSeq" id="XP_004830490.1">
    <property type="nucleotide sequence ID" value="XM_004830433.1"/>
</dbReference>
<evidence type="ECO:0000256" key="5">
    <source>
        <dbReference type="RuleBase" id="RU004379"/>
    </source>
</evidence>
<reference evidence="6 7" key="1">
    <citation type="journal article" date="2012" name="BMC Genomics">
        <title>Comparative genomic analysis and phylogenetic position of Theileria equi.</title>
        <authorList>
            <person name="Kappmeyer L.S."/>
            <person name="Thiagarajan M."/>
            <person name="Herndon D.R."/>
            <person name="Ramsay J.D."/>
            <person name="Caler E."/>
            <person name="Djikeng A."/>
            <person name="Gillespie J.J."/>
            <person name="Lau A.O."/>
            <person name="Roalson E.H."/>
            <person name="Silva J.C."/>
            <person name="Silva M.G."/>
            <person name="Suarez C.E."/>
            <person name="Ueti M.W."/>
            <person name="Nene V.M."/>
            <person name="Mealey R.H."/>
            <person name="Knowles D.P."/>
            <person name="Brayton K.A."/>
        </authorList>
    </citation>
    <scope>NUCLEOTIDE SEQUENCE [LARGE SCALE GENOMIC DNA]</scope>
    <source>
        <strain evidence="6 7">WA</strain>
    </source>
</reference>
<dbReference type="AlphaFoldDB" id="L0B113"/>